<feature type="transmembrane region" description="Helical" evidence="1">
    <location>
        <begin position="104"/>
        <end position="123"/>
    </location>
</feature>
<keyword evidence="1" id="KW-0472">Membrane</keyword>
<feature type="transmembrane region" description="Helical" evidence="1">
    <location>
        <begin position="37"/>
        <end position="58"/>
    </location>
</feature>
<keyword evidence="1" id="KW-1133">Transmembrane helix</keyword>
<evidence type="ECO:0000313" key="3">
    <source>
        <dbReference type="Proteomes" id="UP000186406"/>
    </source>
</evidence>
<feature type="transmembrane region" description="Helical" evidence="1">
    <location>
        <begin position="12"/>
        <end position="30"/>
    </location>
</feature>
<protein>
    <recommendedName>
        <fullName evidence="4">DUF1453 domain-containing protein</fullName>
    </recommendedName>
</protein>
<evidence type="ECO:0008006" key="4">
    <source>
        <dbReference type="Google" id="ProtNLM"/>
    </source>
</evidence>
<organism evidence="2 3">
    <name type="scientific">Pseudoxanthobacter soli DSM 19599</name>
    <dbReference type="NCBI Taxonomy" id="1123029"/>
    <lineage>
        <taxon>Bacteria</taxon>
        <taxon>Pseudomonadati</taxon>
        <taxon>Pseudomonadota</taxon>
        <taxon>Alphaproteobacteria</taxon>
        <taxon>Hyphomicrobiales</taxon>
        <taxon>Segnochrobactraceae</taxon>
        <taxon>Pseudoxanthobacter</taxon>
    </lineage>
</organism>
<dbReference type="Proteomes" id="UP000186406">
    <property type="component" value="Unassembled WGS sequence"/>
</dbReference>
<evidence type="ECO:0000256" key="1">
    <source>
        <dbReference type="SAM" id="Phobius"/>
    </source>
</evidence>
<feature type="transmembrane region" description="Helical" evidence="1">
    <location>
        <begin position="64"/>
        <end position="83"/>
    </location>
</feature>
<evidence type="ECO:0000313" key="2">
    <source>
        <dbReference type="EMBL" id="SHO66768.1"/>
    </source>
</evidence>
<feature type="transmembrane region" description="Helical" evidence="1">
    <location>
        <begin position="135"/>
        <end position="155"/>
    </location>
</feature>
<dbReference type="AlphaFoldDB" id="A0A1M7ZPE6"/>
<keyword evidence="3" id="KW-1185">Reference proteome</keyword>
<dbReference type="STRING" id="1123029.SAMN02745172_03427"/>
<sequence>MEALRQTLEHTPWWVFLILAYVAWIGIKALRTRVVEFGKLAVAPVIFAVWGLASLFQMFGLNPAALGILAVALVAGGLAGWAISRLGEVQPMGGGKVEVSGSPVTLILVLAIFASKYTLGYWIAVDPAARETMAFVAFDAGVTGVVIGIFLGRFWGLYSRYRAGAAVN</sequence>
<dbReference type="OrthoDB" id="3034721at2"/>
<dbReference type="InterPro" id="IPR046730">
    <property type="entry name" value="DUF6622"/>
</dbReference>
<dbReference type="Pfam" id="PF20327">
    <property type="entry name" value="DUF6622"/>
    <property type="match status" value="1"/>
</dbReference>
<dbReference type="EMBL" id="FRXO01000007">
    <property type="protein sequence ID" value="SHO66768.1"/>
    <property type="molecule type" value="Genomic_DNA"/>
</dbReference>
<dbReference type="RefSeq" id="WP_073630922.1">
    <property type="nucleotide sequence ID" value="NZ_FRXO01000007.1"/>
</dbReference>
<reference evidence="2 3" key="1">
    <citation type="submission" date="2016-12" db="EMBL/GenBank/DDBJ databases">
        <authorList>
            <person name="Song W.-J."/>
            <person name="Kurnit D.M."/>
        </authorList>
    </citation>
    <scope>NUCLEOTIDE SEQUENCE [LARGE SCALE GENOMIC DNA]</scope>
    <source>
        <strain evidence="2 3">DSM 19599</strain>
    </source>
</reference>
<keyword evidence="1" id="KW-0812">Transmembrane</keyword>
<proteinExistence type="predicted"/>
<name>A0A1M7ZPE6_9HYPH</name>
<gene>
    <name evidence="2" type="ORF">SAMN02745172_03427</name>
</gene>
<accession>A0A1M7ZPE6</accession>